<name>A0ACB7W1K7_DIOAL</name>
<keyword evidence="2" id="KW-1185">Reference proteome</keyword>
<keyword evidence="1" id="KW-0418">Kinase</keyword>
<accession>A0ACB7W1K7</accession>
<reference evidence="2" key="1">
    <citation type="journal article" date="2022" name="Nat. Commun.">
        <title>Chromosome evolution and the genetic basis of agronomically important traits in greater yam.</title>
        <authorList>
            <person name="Bredeson J.V."/>
            <person name="Lyons J.B."/>
            <person name="Oniyinde I.O."/>
            <person name="Okereke N.R."/>
            <person name="Kolade O."/>
            <person name="Nnabue I."/>
            <person name="Nwadili C.O."/>
            <person name="Hribova E."/>
            <person name="Parker M."/>
            <person name="Nwogha J."/>
            <person name="Shu S."/>
            <person name="Carlson J."/>
            <person name="Kariba R."/>
            <person name="Muthemba S."/>
            <person name="Knop K."/>
            <person name="Barton G.J."/>
            <person name="Sherwood A.V."/>
            <person name="Lopez-Montes A."/>
            <person name="Asiedu R."/>
            <person name="Jamnadass R."/>
            <person name="Muchugi A."/>
            <person name="Goodstein D."/>
            <person name="Egesi C.N."/>
            <person name="Featherston J."/>
            <person name="Asfaw A."/>
            <person name="Simpson G.G."/>
            <person name="Dolezel J."/>
            <person name="Hendre P.S."/>
            <person name="Van Deynze A."/>
            <person name="Kumar P.L."/>
            <person name="Obidiegwu J.E."/>
            <person name="Bhattacharjee R."/>
            <person name="Rokhsar D.S."/>
        </authorList>
    </citation>
    <scope>NUCLEOTIDE SEQUENCE [LARGE SCALE GENOMIC DNA]</scope>
    <source>
        <strain evidence="2">cv. TDa95/00328</strain>
    </source>
</reference>
<gene>
    <name evidence="1" type="ORF">IHE45_05G065300</name>
</gene>
<keyword evidence="1" id="KW-0808">Transferase</keyword>
<evidence type="ECO:0000313" key="2">
    <source>
        <dbReference type="Proteomes" id="UP000827976"/>
    </source>
</evidence>
<sequence length="301" mass="33041">MLKKALFFHNYLEDIVKATADGLSRNGSINYYGLQVGDKTNFYKRKLSSLGLKGTLSGDVDQLTELKSLDLSSNTQLGGSVTPNIGRLTKLTTLILASCSFTGNIPDELGNLEQLSFLALNSNKFTGRLPASLGRLANLYWLDIAENQLTGPLPISRNKAPGLDLLLKTKHFHFNKNQLSGTIPDNLFSSEMSLIHLLLDGNNFTGNIPQSIRYMQSLDVLRLDKNSLKGPVPTNLNNLTKVNELNLANNQLTGPMPDLTGLTSLNYVDLSNNTFDSSEVPAWFTKLPSLTALYNFMPLSS</sequence>
<protein>
    <submittedName>
        <fullName evidence="1">Non-specific serine/threonine protein kinase protein</fullName>
        <ecNumber evidence="1">2.7.11.1</ecNumber>
    </submittedName>
</protein>
<dbReference type="EMBL" id="CM037015">
    <property type="protein sequence ID" value="KAH7681544.1"/>
    <property type="molecule type" value="Genomic_DNA"/>
</dbReference>
<evidence type="ECO:0000313" key="1">
    <source>
        <dbReference type="EMBL" id="KAH7681544.1"/>
    </source>
</evidence>
<dbReference type="Proteomes" id="UP000827976">
    <property type="component" value="Chromosome 5"/>
</dbReference>
<proteinExistence type="predicted"/>
<keyword evidence="1" id="KW-0723">Serine/threonine-protein kinase</keyword>
<organism evidence="1 2">
    <name type="scientific">Dioscorea alata</name>
    <name type="common">Purple yam</name>
    <dbReference type="NCBI Taxonomy" id="55571"/>
    <lineage>
        <taxon>Eukaryota</taxon>
        <taxon>Viridiplantae</taxon>
        <taxon>Streptophyta</taxon>
        <taxon>Embryophyta</taxon>
        <taxon>Tracheophyta</taxon>
        <taxon>Spermatophyta</taxon>
        <taxon>Magnoliopsida</taxon>
        <taxon>Liliopsida</taxon>
        <taxon>Dioscoreales</taxon>
        <taxon>Dioscoreaceae</taxon>
        <taxon>Dioscorea</taxon>
    </lineage>
</organism>
<dbReference type="EC" id="2.7.11.1" evidence="1"/>
<comment type="caution">
    <text evidence="1">The sequence shown here is derived from an EMBL/GenBank/DDBJ whole genome shotgun (WGS) entry which is preliminary data.</text>
</comment>